<keyword evidence="3" id="KW-1185">Reference proteome</keyword>
<comment type="caution">
    <text evidence="2">The sequence shown here is derived from an EMBL/GenBank/DDBJ whole genome shotgun (WGS) entry which is preliminary data.</text>
</comment>
<proteinExistence type="predicted"/>
<evidence type="ECO:0000313" key="2">
    <source>
        <dbReference type="EMBL" id="GGM40977.1"/>
    </source>
</evidence>
<protein>
    <submittedName>
        <fullName evidence="2">Uncharacterized protein</fullName>
    </submittedName>
</protein>
<name>A0A917TX56_9BACI</name>
<dbReference type="EMBL" id="BMLG01000025">
    <property type="protein sequence ID" value="GGM40977.1"/>
    <property type="molecule type" value="Genomic_DNA"/>
</dbReference>
<accession>A0A917TX56</accession>
<evidence type="ECO:0000256" key="1">
    <source>
        <dbReference type="SAM" id="Phobius"/>
    </source>
</evidence>
<dbReference type="RefSeq" id="WP_117157331.1">
    <property type="nucleotide sequence ID" value="NZ_BMLG01000025.1"/>
</dbReference>
<dbReference type="Proteomes" id="UP000618460">
    <property type="component" value="Unassembled WGS sequence"/>
</dbReference>
<feature type="transmembrane region" description="Helical" evidence="1">
    <location>
        <begin position="29"/>
        <end position="56"/>
    </location>
</feature>
<dbReference type="AlphaFoldDB" id="A0A917TX56"/>
<keyword evidence="1" id="KW-1133">Transmembrane helix</keyword>
<gene>
    <name evidence="2" type="ORF">GCM10011351_28990</name>
</gene>
<evidence type="ECO:0000313" key="3">
    <source>
        <dbReference type="Proteomes" id="UP000618460"/>
    </source>
</evidence>
<sequence length="71" mass="8227">MKKGLVYLVTLIFLFLVVAGTLKTNFPTISFFLAMLVSLFIIDKTNGLLIFMWMLIQERKKKLMKIRGNSQ</sequence>
<reference evidence="2" key="2">
    <citation type="submission" date="2020-09" db="EMBL/GenBank/DDBJ databases">
        <authorList>
            <person name="Sun Q."/>
            <person name="Zhou Y."/>
        </authorList>
    </citation>
    <scope>NUCLEOTIDE SEQUENCE</scope>
    <source>
        <strain evidence="2">CGMCC 1.6333</strain>
    </source>
</reference>
<reference evidence="2" key="1">
    <citation type="journal article" date="2014" name="Int. J. Syst. Evol. Microbiol.">
        <title>Complete genome sequence of Corynebacterium casei LMG S-19264T (=DSM 44701T), isolated from a smear-ripened cheese.</title>
        <authorList>
            <consortium name="US DOE Joint Genome Institute (JGI-PGF)"/>
            <person name="Walter F."/>
            <person name="Albersmeier A."/>
            <person name="Kalinowski J."/>
            <person name="Ruckert C."/>
        </authorList>
    </citation>
    <scope>NUCLEOTIDE SEQUENCE</scope>
    <source>
        <strain evidence="2">CGMCC 1.6333</strain>
    </source>
</reference>
<dbReference type="OrthoDB" id="2974508at2"/>
<keyword evidence="1" id="KW-0472">Membrane</keyword>
<keyword evidence="1" id="KW-0812">Transmembrane</keyword>
<organism evidence="2 3">
    <name type="scientific">Paraliobacillus quinghaiensis</name>
    <dbReference type="NCBI Taxonomy" id="470815"/>
    <lineage>
        <taxon>Bacteria</taxon>
        <taxon>Bacillati</taxon>
        <taxon>Bacillota</taxon>
        <taxon>Bacilli</taxon>
        <taxon>Bacillales</taxon>
        <taxon>Bacillaceae</taxon>
        <taxon>Paraliobacillus</taxon>
    </lineage>
</organism>